<comment type="caution">
    <text evidence="1">The sequence shown here is derived from an EMBL/GenBank/DDBJ whole genome shotgun (WGS) entry which is preliminary data.</text>
</comment>
<gene>
    <name evidence="1" type="ORF">HA520_06545</name>
</gene>
<dbReference type="EMBL" id="JAAPAP010000004">
    <property type="protein sequence ID" value="NHN76948.1"/>
    <property type="molecule type" value="Genomic_DNA"/>
</dbReference>
<accession>A0AA43Z4U7</accession>
<organism evidence="1 2">
    <name type="scientific">Azotobacter chroococcum</name>
    <dbReference type="NCBI Taxonomy" id="353"/>
    <lineage>
        <taxon>Bacteria</taxon>
        <taxon>Pseudomonadati</taxon>
        <taxon>Pseudomonadota</taxon>
        <taxon>Gammaproteobacteria</taxon>
        <taxon>Pseudomonadales</taxon>
        <taxon>Pseudomonadaceae</taxon>
        <taxon>Azotobacter</taxon>
    </lineage>
</organism>
<sequence>MGFALLVFTISQIMPGLILSWESIGYVLVRTALATKCRDGDRDFVAIPAENVVFVDRNQ</sequence>
<dbReference type="AlphaFoldDB" id="A0AA43Z4U7"/>
<evidence type="ECO:0000313" key="2">
    <source>
        <dbReference type="Proteomes" id="UP000736384"/>
    </source>
</evidence>
<name>A0AA43Z4U7_9GAMM</name>
<protein>
    <submittedName>
        <fullName evidence="1">Uncharacterized protein</fullName>
    </submittedName>
</protein>
<proteinExistence type="predicted"/>
<dbReference type="RefSeq" id="WP_165892046.1">
    <property type="nucleotide sequence ID" value="NZ_JAAPAP010000004.1"/>
</dbReference>
<evidence type="ECO:0000313" key="1">
    <source>
        <dbReference type="EMBL" id="NHN76948.1"/>
    </source>
</evidence>
<dbReference type="Proteomes" id="UP000736384">
    <property type="component" value="Unassembled WGS sequence"/>
</dbReference>
<reference evidence="1" key="1">
    <citation type="submission" date="2020-03" db="EMBL/GenBank/DDBJ databases">
        <title>Genome assembly of Azotobacter chroococcum W5.</title>
        <authorList>
            <person name="Kannepalli A."/>
        </authorList>
    </citation>
    <scope>NUCLEOTIDE SEQUENCE</scope>
    <source>
        <strain evidence="1">W5</strain>
    </source>
</reference>